<dbReference type="Pfam" id="PF04205">
    <property type="entry name" value="FMN_bind"/>
    <property type="match status" value="1"/>
</dbReference>
<sequence>MRPIIILTLVGLLSASLLAVVDDLTREPIAQAKAEMKRKAIEEIFPFNIDSLKTVKTDSTTFYEALDKELNVKGIAAEAWTTLGYSGRIEILLGVSPEHRIFDYKVVSHLETPGLGDKIDKPKFKAQFKDRTLGDTNWKVKKDGGDIDELTAATISSRAISDAVVRGLEFINAQYPKTTEE</sequence>
<dbReference type="EC" id="7.-.-.-" evidence="6"/>
<comment type="cofactor">
    <cofactor evidence="6">
        <name>FMN</name>
        <dbReference type="ChEBI" id="CHEBI:58210"/>
    </cofactor>
</comment>
<dbReference type="GO" id="GO:0022900">
    <property type="term" value="P:electron transport chain"/>
    <property type="evidence" value="ECO:0007669"/>
    <property type="project" value="UniProtKB-UniRule"/>
</dbReference>
<evidence type="ECO:0000256" key="2">
    <source>
        <dbReference type="ARBA" id="ARBA00022553"/>
    </source>
</evidence>
<comment type="subcellular location">
    <subcellularLocation>
        <location evidence="6">Cell inner membrane</location>
        <topology evidence="6">Single-pass membrane protein</topology>
    </subcellularLocation>
</comment>
<dbReference type="AlphaFoldDB" id="B4S8F0"/>
<feature type="modified residue" description="FMN phosphoryl threonine" evidence="6">
    <location>
        <position position="154"/>
    </location>
</feature>
<dbReference type="RefSeq" id="WP_012505872.1">
    <property type="nucleotide sequence ID" value="NC_011059.1"/>
</dbReference>
<evidence type="ECO:0000256" key="1">
    <source>
        <dbReference type="ARBA" id="ARBA00022448"/>
    </source>
</evidence>
<accession>B4S8F0</accession>
<dbReference type="GO" id="GO:0010181">
    <property type="term" value="F:FMN binding"/>
    <property type="evidence" value="ECO:0007669"/>
    <property type="project" value="InterPro"/>
</dbReference>
<keyword evidence="6" id="KW-0472">Membrane</keyword>
<dbReference type="eggNOG" id="COG4659">
    <property type="taxonomic scope" value="Bacteria"/>
</dbReference>
<keyword evidence="4 6" id="KW-0288">FMN</keyword>
<keyword evidence="6" id="KW-0997">Cell inner membrane</keyword>
<dbReference type="GO" id="GO:0009055">
    <property type="term" value="F:electron transfer activity"/>
    <property type="evidence" value="ECO:0007669"/>
    <property type="project" value="InterPro"/>
</dbReference>
<dbReference type="NCBIfam" id="TIGR01947">
    <property type="entry name" value="rnfG"/>
    <property type="match status" value="1"/>
</dbReference>
<evidence type="ECO:0000259" key="7">
    <source>
        <dbReference type="SMART" id="SM00900"/>
    </source>
</evidence>
<proteinExistence type="inferred from homology"/>
<gene>
    <name evidence="6" type="primary">rnfG</name>
    <name evidence="8" type="ordered locus">Paes_1312</name>
</gene>
<keyword evidence="6" id="KW-1003">Cell membrane</keyword>
<dbReference type="EMBL" id="CP001108">
    <property type="protein sequence ID" value="ACF46337.1"/>
    <property type="molecule type" value="Genomic_DNA"/>
</dbReference>
<reference evidence="8" key="1">
    <citation type="submission" date="2008-06" db="EMBL/GenBank/DDBJ databases">
        <title>Complete sequence of chromosome of Prosthecochloris aestuarii DSM 271.</title>
        <authorList>
            <consortium name="US DOE Joint Genome Institute"/>
            <person name="Lucas S."/>
            <person name="Copeland A."/>
            <person name="Lapidus A."/>
            <person name="Glavina del Rio T."/>
            <person name="Dalin E."/>
            <person name="Tice H."/>
            <person name="Bruce D."/>
            <person name="Goodwin L."/>
            <person name="Pitluck S."/>
            <person name="Schmutz J."/>
            <person name="Larimer F."/>
            <person name="Land M."/>
            <person name="Hauser L."/>
            <person name="Kyrpides N."/>
            <person name="Anderson I."/>
            <person name="Liu Z."/>
            <person name="Li T."/>
            <person name="Zhao F."/>
            <person name="Overmann J."/>
            <person name="Bryant D.A."/>
            <person name="Richardson P."/>
        </authorList>
    </citation>
    <scope>NUCLEOTIDE SEQUENCE [LARGE SCALE GENOMIC DNA]</scope>
    <source>
        <strain evidence="8">DSM 271</strain>
    </source>
</reference>
<keyword evidence="2 6" id="KW-0597">Phosphoprotein</keyword>
<comment type="subunit">
    <text evidence="6">The complex is composed of six subunits: RnfA, RnfB, RnfC, RnfD, RnfE and RnfG.</text>
</comment>
<dbReference type="GO" id="GO:0005886">
    <property type="term" value="C:plasma membrane"/>
    <property type="evidence" value="ECO:0007669"/>
    <property type="project" value="UniProtKB-SubCell"/>
</dbReference>
<dbReference type="Proteomes" id="UP000002725">
    <property type="component" value="Chromosome"/>
</dbReference>
<name>B4S8F0_PROA2</name>
<evidence type="ECO:0000313" key="9">
    <source>
        <dbReference type="Proteomes" id="UP000002725"/>
    </source>
</evidence>
<dbReference type="STRING" id="290512.Paes_1312"/>
<evidence type="ECO:0000256" key="3">
    <source>
        <dbReference type="ARBA" id="ARBA00022630"/>
    </source>
</evidence>
<comment type="function">
    <text evidence="6">Part of a membrane-bound complex that couples electron transfer with translocation of ions across the membrane.</text>
</comment>
<dbReference type="InterPro" id="IPR010209">
    <property type="entry name" value="Ion_transpt_RnfG/RsxG"/>
</dbReference>
<dbReference type="HOGENOM" id="CLU_077882_1_1_10"/>
<keyword evidence="6" id="KW-0812">Transmembrane</keyword>
<feature type="domain" description="FMN-binding" evidence="7">
    <location>
        <begin position="84"/>
        <end position="171"/>
    </location>
</feature>
<evidence type="ECO:0000256" key="5">
    <source>
        <dbReference type="ARBA" id="ARBA00022982"/>
    </source>
</evidence>
<keyword evidence="1 6" id="KW-0813">Transport</keyword>
<dbReference type="HAMAP" id="MF_00479">
    <property type="entry name" value="RsxG_RnfG"/>
    <property type="match status" value="1"/>
</dbReference>
<dbReference type="PIRSF" id="PIRSF006091">
    <property type="entry name" value="E_trnsport_RnfG"/>
    <property type="match status" value="1"/>
</dbReference>
<dbReference type="KEGG" id="paa:Paes_1312"/>
<evidence type="ECO:0000313" key="8">
    <source>
        <dbReference type="EMBL" id="ACF46337.1"/>
    </source>
</evidence>
<keyword evidence="6" id="KW-1133">Transmembrane helix</keyword>
<dbReference type="InterPro" id="IPR007329">
    <property type="entry name" value="FMN-bd"/>
</dbReference>
<dbReference type="PANTHER" id="PTHR36118">
    <property type="entry name" value="ION-TRANSLOCATING OXIDOREDUCTASE COMPLEX SUBUNIT G"/>
    <property type="match status" value="1"/>
</dbReference>
<evidence type="ECO:0000256" key="4">
    <source>
        <dbReference type="ARBA" id="ARBA00022643"/>
    </source>
</evidence>
<keyword evidence="9" id="KW-1185">Reference proteome</keyword>
<keyword evidence="3 6" id="KW-0285">Flavoprotein</keyword>
<organism evidence="8 9">
    <name type="scientific">Prosthecochloris aestuarii (strain DSM 271 / SK 413)</name>
    <dbReference type="NCBI Taxonomy" id="290512"/>
    <lineage>
        <taxon>Bacteria</taxon>
        <taxon>Pseudomonadati</taxon>
        <taxon>Chlorobiota</taxon>
        <taxon>Chlorobiia</taxon>
        <taxon>Chlorobiales</taxon>
        <taxon>Chlorobiaceae</taxon>
        <taxon>Prosthecochloris</taxon>
    </lineage>
</organism>
<evidence type="ECO:0000256" key="6">
    <source>
        <dbReference type="HAMAP-Rule" id="MF_00479"/>
    </source>
</evidence>
<protein>
    <recommendedName>
        <fullName evidence="6">Ion-translocating oxidoreductase complex subunit G</fullName>
        <ecNumber evidence="6">7.-.-.-</ecNumber>
    </recommendedName>
    <alternativeName>
        <fullName evidence="6">Rnf electron transport complex subunit G</fullName>
    </alternativeName>
</protein>
<keyword evidence="6" id="KW-1278">Translocase</keyword>
<keyword evidence="5 6" id="KW-0249">Electron transport</keyword>
<dbReference type="PANTHER" id="PTHR36118:SF1">
    <property type="entry name" value="ION-TRANSLOCATING OXIDOREDUCTASE COMPLEX SUBUNIT G"/>
    <property type="match status" value="1"/>
</dbReference>
<dbReference type="SMART" id="SM00900">
    <property type="entry name" value="FMN_bind"/>
    <property type="match status" value="1"/>
</dbReference>
<comment type="similarity">
    <text evidence="6">Belongs to the RnfG family.</text>
</comment>